<keyword evidence="3 8" id="KW-0812">Transmembrane</keyword>
<keyword evidence="13" id="KW-1185">Reference proteome</keyword>
<dbReference type="PROSITE" id="PS50836">
    <property type="entry name" value="DOMON"/>
    <property type="match status" value="1"/>
</dbReference>
<feature type="signal peptide" evidence="9">
    <location>
        <begin position="1"/>
        <end position="18"/>
    </location>
</feature>
<evidence type="ECO:0000259" key="11">
    <source>
        <dbReference type="PROSITE" id="PS50939"/>
    </source>
</evidence>
<comment type="caution">
    <text evidence="12">The sequence shown here is derived from an EMBL/GenBank/DDBJ whole genome shotgun (WGS) entry which is preliminary data.</text>
</comment>
<evidence type="ECO:0000256" key="1">
    <source>
        <dbReference type="ARBA" id="ARBA00004370"/>
    </source>
</evidence>
<dbReference type="Gene3D" id="1.20.120.1770">
    <property type="match status" value="1"/>
</dbReference>
<dbReference type="PANTHER" id="PTHR47797">
    <property type="entry name" value="DEHYDROGENASE, PUTATIVE (AFU_ORTHOLOGUE AFUA_8G05805)-RELATED"/>
    <property type="match status" value="1"/>
</dbReference>
<feature type="transmembrane region" description="Helical" evidence="8">
    <location>
        <begin position="349"/>
        <end position="371"/>
    </location>
</feature>
<dbReference type="PANTHER" id="PTHR47797:SF1">
    <property type="entry name" value="CYTOCHROME B561 DOMAIN-CONTAINING PROTEIN-RELATED"/>
    <property type="match status" value="1"/>
</dbReference>
<keyword evidence="5 8" id="KW-1133">Transmembrane helix</keyword>
<evidence type="ECO:0000259" key="10">
    <source>
        <dbReference type="PROSITE" id="PS50836"/>
    </source>
</evidence>
<dbReference type="GO" id="GO:0016020">
    <property type="term" value="C:membrane"/>
    <property type="evidence" value="ECO:0007669"/>
    <property type="project" value="UniProtKB-SubCell"/>
</dbReference>
<dbReference type="InterPro" id="IPR006593">
    <property type="entry name" value="Cyt_b561/ferric_Rdtase_TM"/>
</dbReference>
<feature type="transmembrane region" description="Helical" evidence="8">
    <location>
        <begin position="383"/>
        <end position="406"/>
    </location>
</feature>
<feature type="transmembrane region" description="Helical" evidence="8">
    <location>
        <begin position="254"/>
        <end position="274"/>
    </location>
</feature>
<keyword evidence="4" id="KW-0249">Electron transport</keyword>
<feature type="domain" description="Cytochrome b561" evidence="11">
    <location>
        <begin position="212"/>
        <end position="409"/>
    </location>
</feature>
<keyword evidence="9" id="KW-0732">Signal</keyword>
<dbReference type="SMART" id="SM00664">
    <property type="entry name" value="DoH"/>
    <property type="match status" value="1"/>
</dbReference>
<evidence type="ECO:0000256" key="5">
    <source>
        <dbReference type="ARBA" id="ARBA00022989"/>
    </source>
</evidence>
<dbReference type="Gene3D" id="2.60.40.1210">
    <property type="entry name" value="Cellobiose dehydrogenase, cytochrome domain"/>
    <property type="match status" value="1"/>
</dbReference>
<evidence type="ECO:0000256" key="2">
    <source>
        <dbReference type="ARBA" id="ARBA00022448"/>
    </source>
</evidence>
<comment type="subcellular location">
    <subcellularLocation>
        <location evidence="1">Membrane</location>
    </subcellularLocation>
</comment>
<reference evidence="12 13" key="1">
    <citation type="submission" date="2019-10" db="EMBL/GenBank/DDBJ databases">
        <authorList>
            <person name="Palmer J.M."/>
        </authorList>
    </citation>
    <scope>NUCLEOTIDE SEQUENCE [LARGE SCALE GENOMIC DNA]</scope>
    <source>
        <strain evidence="12 13">TWF506</strain>
    </source>
</reference>
<sequence length="430" mass="44676">MRWKIATSIASLIGLSTAQLARYVAPSDTSVSFSLNIPTSTSNSGSGAIFFQIRGPATGKSWIALGIGNGMAGAQIFVVYTDGSGNVTVSSRAGQGHFEPQFSSDAEITVLEGSGIVNGNLIANVRCDNCITLAELSVTNTRSNWIWADKDGPGLDSGDVGANIQQHDRTGVFTFDLTRAAGGDSSNPFVQNAQSSSSVAATGSRTSGGSTPTSTNGASSDGDGDDDDLNLGSGSSDGVSSAASRITKMLKIHGILMGLAFAVFFPLGSIIIRLMPGPHKADVHMVVQIIGFGLSIAGLAYGIMLAEDLRYLKETHPIIGMVVMGGLFFQPIVGLIHHWLYKAKGQRTILAYIHTYWGRALLILGIVNGGLGLQLADNTTGGTIAYSVVAGVMGLAWLAASVLYYVRGGSKAAIGDAKLEKPLSAEGLRE</sequence>
<evidence type="ECO:0000313" key="13">
    <source>
        <dbReference type="Proteomes" id="UP001307849"/>
    </source>
</evidence>
<dbReference type="InterPro" id="IPR015920">
    <property type="entry name" value="Cellobiose_DH-like_cyt"/>
</dbReference>
<dbReference type="SMART" id="SM00665">
    <property type="entry name" value="B561"/>
    <property type="match status" value="1"/>
</dbReference>
<evidence type="ECO:0000256" key="8">
    <source>
        <dbReference type="SAM" id="Phobius"/>
    </source>
</evidence>
<dbReference type="Pfam" id="PF16010">
    <property type="entry name" value="CDH-cyt"/>
    <property type="match status" value="1"/>
</dbReference>
<dbReference type="SUPFAM" id="SSF49344">
    <property type="entry name" value="CBD9-like"/>
    <property type="match status" value="1"/>
</dbReference>
<feature type="chain" id="PRO_5043040139" description="DOMON domain-containing protein" evidence="9">
    <location>
        <begin position="19"/>
        <end position="430"/>
    </location>
</feature>
<gene>
    <name evidence="12" type="ORF">TWF506_011208</name>
</gene>
<feature type="domain" description="DOMON" evidence="10">
    <location>
        <begin position="31"/>
        <end position="150"/>
    </location>
</feature>
<dbReference type="InterPro" id="IPR005018">
    <property type="entry name" value="DOMON_domain"/>
</dbReference>
<evidence type="ECO:0000256" key="3">
    <source>
        <dbReference type="ARBA" id="ARBA00022692"/>
    </source>
</evidence>
<evidence type="ECO:0000313" key="12">
    <source>
        <dbReference type="EMBL" id="KAK6506290.1"/>
    </source>
</evidence>
<evidence type="ECO:0000256" key="7">
    <source>
        <dbReference type="SAM" id="MobiDB-lite"/>
    </source>
</evidence>
<evidence type="ECO:0000256" key="9">
    <source>
        <dbReference type="SAM" id="SignalP"/>
    </source>
</evidence>
<feature type="compositionally biased region" description="Low complexity" evidence="7">
    <location>
        <begin position="195"/>
        <end position="221"/>
    </location>
</feature>
<dbReference type="CDD" id="cd09630">
    <property type="entry name" value="CDH_like_cytochrome"/>
    <property type="match status" value="1"/>
</dbReference>
<evidence type="ECO:0000256" key="4">
    <source>
        <dbReference type="ARBA" id="ARBA00022982"/>
    </source>
</evidence>
<dbReference type="Pfam" id="PF03188">
    <property type="entry name" value="Cytochrom_B561"/>
    <property type="match status" value="1"/>
</dbReference>
<keyword evidence="2" id="KW-0813">Transport</keyword>
<dbReference type="CDD" id="cd08760">
    <property type="entry name" value="Cyt_b561_FRRS1_like"/>
    <property type="match status" value="1"/>
</dbReference>
<feature type="compositionally biased region" description="Polar residues" evidence="7">
    <location>
        <begin position="185"/>
        <end position="194"/>
    </location>
</feature>
<protein>
    <recommendedName>
        <fullName evidence="14">DOMON domain-containing protein</fullName>
    </recommendedName>
</protein>
<feature type="region of interest" description="Disordered" evidence="7">
    <location>
        <begin position="185"/>
        <end position="237"/>
    </location>
</feature>
<dbReference type="AlphaFoldDB" id="A0AAN8N0S7"/>
<evidence type="ECO:0000256" key="6">
    <source>
        <dbReference type="ARBA" id="ARBA00023136"/>
    </source>
</evidence>
<dbReference type="Proteomes" id="UP001307849">
    <property type="component" value="Unassembled WGS sequence"/>
</dbReference>
<organism evidence="12 13">
    <name type="scientific">Arthrobotrys conoides</name>
    <dbReference type="NCBI Taxonomy" id="74498"/>
    <lineage>
        <taxon>Eukaryota</taxon>
        <taxon>Fungi</taxon>
        <taxon>Dikarya</taxon>
        <taxon>Ascomycota</taxon>
        <taxon>Pezizomycotina</taxon>
        <taxon>Orbiliomycetes</taxon>
        <taxon>Orbiliales</taxon>
        <taxon>Orbiliaceae</taxon>
        <taxon>Arthrobotrys</taxon>
    </lineage>
</organism>
<keyword evidence="6 8" id="KW-0472">Membrane</keyword>
<accession>A0AAN8N0S7</accession>
<name>A0AAN8N0S7_9PEZI</name>
<proteinExistence type="predicted"/>
<dbReference type="PROSITE" id="PS50939">
    <property type="entry name" value="CYTOCHROME_B561"/>
    <property type="match status" value="1"/>
</dbReference>
<feature type="transmembrane region" description="Helical" evidence="8">
    <location>
        <begin position="286"/>
        <end position="306"/>
    </location>
</feature>
<dbReference type="EMBL" id="JAVHJM010000009">
    <property type="protein sequence ID" value="KAK6506290.1"/>
    <property type="molecule type" value="Genomic_DNA"/>
</dbReference>
<evidence type="ECO:0008006" key="14">
    <source>
        <dbReference type="Google" id="ProtNLM"/>
    </source>
</evidence>
<feature type="transmembrane region" description="Helical" evidence="8">
    <location>
        <begin position="318"/>
        <end position="337"/>
    </location>
</feature>